<dbReference type="AlphaFoldDB" id="A0A066X8K8"/>
<dbReference type="EMBL" id="JMSE01001025">
    <property type="protein sequence ID" value="KDN65493.1"/>
    <property type="molecule type" value="Genomic_DNA"/>
</dbReference>
<gene>
    <name evidence="1" type="ORF">CSUB01_01055</name>
</gene>
<accession>A0A066X8K8</accession>
<protein>
    <submittedName>
        <fullName evidence="1">Uncharacterized protein</fullName>
    </submittedName>
</protein>
<sequence length="113" mass="12261">MAAVLSSASADRGSSGKLFDLRWALGMDESRTSVPLEFTLSSRLNGTGDGHAANALERAYATVLFLFSRGRGRDRNNTPAWDIHDMKQTGSRSTAHFDDLRAPNKVLNCQCGS</sequence>
<evidence type="ECO:0000313" key="1">
    <source>
        <dbReference type="EMBL" id="KDN65493.1"/>
    </source>
</evidence>
<name>A0A066X8K8_COLSU</name>
<organism evidence="1 2">
    <name type="scientific">Colletotrichum sublineola</name>
    <name type="common">Sorghum anthracnose fungus</name>
    <dbReference type="NCBI Taxonomy" id="1173701"/>
    <lineage>
        <taxon>Eukaryota</taxon>
        <taxon>Fungi</taxon>
        <taxon>Dikarya</taxon>
        <taxon>Ascomycota</taxon>
        <taxon>Pezizomycotina</taxon>
        <taxon>Sordariomycetes</taxon>
        <taxon>Hypocreomycetidae</taxon>
        <taxon>Glomerellales</taxon>
        <taxon>Glomerellaceae</taxon>
        <taxon>Colletotrichum</taxon>
        <taxon>Colletotrichum graminicola species complex</taxon>
    </lineage>
</organism>
<dbReference type="HOGENOM" id="CLU_2133365_0_0_1"/>
<dbReference type="Proteomes" id="UP000027238">
    <property type="component" value="Unassembled WGS sequence"/>
</dbReference>
<evidence type="ECO:0000313" key="2">
    <source>
        <dbReference type="Proteomes" id="UP000027238"/>
    </source>
</evidence>
<keyword evidence="2" id="KW-1185">Reference proteome</keyword>
<proteinExistence type="predicted"/>
<reference evidence="2" key="1">
    <citation type="journal article" date="2014" name="Genome Announc.">
        <title>Draft genome sequence of Colletotrichum sublineola, a destructive pathogen of cultivated sorghum.</title>
        <authorList>
            <person name="Baroncelli R."/>
            <person name="Sanz-Martin J.M."/>
            <person name="Rech G.E."/>
            <person name="Sukno S.A."/>
            <person name="Thon M.R."/>
        </authorList>
    </citation>
    <scope>NUCLEOTIDE SEQUENCE [LARGE SCALE GENOMIC DNA]</scope>
    <source>
        <strain evidence="2">TX430BB</strain>
    </source>
</reference>
<comment type="caution">
    <text evidence="1">The sequence shown here is derived from an EMBL/GenBank/DDBJ whole genome shotgun (WGS) entry which is preliminary data.</text>
</comment>